<sequence>MSIIDNITADHYRIPLPVTLTDATHGEMSQFDLITVKVRDSDGVE</sequence>
<name>A0A382HSI6_9ZZZZ</name>
<accession>A0A382HSI6</accession>
<gene>
    <name evidence="1" type="ORF">METZ01_LOCUS243188</name>
</gene>
<dbReference type="Gene3D" id="3.30.390.10">
    <property type="entry name" value="Enolase-like, N-terminal domain"/>
    <property type="match status" value="1"/>
</dbReference>
<evidence type="ECO:0000313" key="1">
    <source>
        <dbReference type="EMBL" id="SVB90334.1"/>
    </source>
</evidence>
<protein>
    <recommendedName>
        <fullName evidence="2">Mandelate racemase/muconate lactonizing enzyme N-terminal domain-containing protein</fullName>
    </recommendedName>
</protein>
<dbReference type="AlphaFoldDB" id="A0A382HSI6"/>
<evidence type="ECO:0008006" key="2">
    <source>
        <dbReference type="Google" id="ProtNLM"/>
    </source>
</evidence>
<dbReference type="InterPro" id="IPR029017">
    <property type="entry name" value="Enolase-like_N"/>
</dbReference>
<dbReference type="EMBL" id="UINC01063082">
    <property type="protein sequence ID" value="SVB90334.1"/>
    <property type="molecule type" value="Genomic_DNA"/>
</dbReference>
<proteinExistence type="predicted"/>
<reference evidence="1" key="1">
    <citation type="submission" date="2018-05" db="EMBL/GenBank/DDBJ databases">
        <authorList>
            <person name="Lanie J.A."/>
            <person name="Ng W.-L."/>
            <person name="Kazmierczak K.M."/>
            <person name="Andrzejewski T.M."/>
            <person name="Davidsen T.M."/>
            <person name="Wayne K.J."/>
            <person name="Tettelin H."/>
            <person name="Glass J.I."/>
            <person name="Rusch D."/>
            <person name="Podicherti R."/>
            <person name="Tsui H.-C.T."/>
            <person name="Winkler M.E."/>
        </authorList>
    </citation>
    <scope>NUCLEOTIDE SEQUENCE</scope>
</reference>
<organism evidence="1">
    <name type="scientific">marine metagenome</name>
    <dbReference type="NCBI Taxonomy" id="408172"/>
    <lineage>
        <taxon>unclassified sequences</taxon>
        <taxon>metagenomes</taxon>
        <taxon>ecological metagenomes</taxon>
    </lineage>
</organism>
<feature type="non-terminal residue" evidence="1">
    <location>
        <position position="45"/>
    </location>
</feature>